<evidence type="ECO:0000313" key="5">
    <source>
        <dbReference type="Proteomes" id="UP001178507"/>
    </source>
</evidence>
<accession>A0AA36J8I5</accession>
<dbReference type="Pfam" id="PF06414">
    <property type="entry name" value="Zeta_toxin"/>
    <property type="match status" value="1"/>
</dbReference>
<keyword evidence="2" id="KW-0067">ATP-binding</keyword>
<evidence type="ECO:0000313" key="4">
    <source>
        <dbReference type="EMBL" id="CAJ1400464.1"/>
    </source>
</evidence>
<name>A0AA36J8I5_9DINO</name>
<evidence type="ECO:0000256" key="2">
    <source>
        <dbReference type="ARBA" id="ARBA00022840"/>
    </source>
</evidence>
<dbReference type="GO" id="GO:0005524">
    <property type="term" value="F:ATP binding"/>
    <property type="evidence" value="ECO:0007669"/>
    <property type="project" value="UniProtKB-KW"/>
</dbReference>
<dbReference type="InterPro" id="IPR010488">
    <property type="entry name" value="Zeta_toxin_domain"/>
</dbReference>
<protein>
    <recommendedName>
        <fullName evidence="3">Zeta toxin domain-containing protein</fullName>
    </recommendedName>
</protein>
<dbReference type="GO" id="GO:0016301">
    <property type="term" value="F:kinase activity"/>
    <property type="evidence" value="ECO:0007669"/>
    <property type="project" value="InterPro"/>
</dbReference>
<sequence>MCCSVDELAMVHKGSSNAVHNNAERIVVPGAGGEVQVFHVMQGRIPTELLAALSAPLSDEDCTALYHEVGLHRALPVPKTERPKVLWLFGPPAAGKSTLAAEHSPTIFGINGSAVSVDGEEIRGQHKGFRRVAQHGLENHLLHKDAWGILKATGHVEGLKRTILRKAIQNRQNITMPDCALKPARVMEMLKEFQDADYEMHAICLWAPAHEAERRGRLRSVQTGKAYSPKFHRPSSDGTIEIARYWEEQMRQGNKHFNGIKYYDATSLPACPVVLNEVENLMENSELVRRVSLGRDDARRLSFKKPGLHAAEAAILHKGPSQTWKDYVLQICWLAPGFLRYVGACFTAKTWVILGMYQGISFHNSGLLGLVRLG</sequence>
<gene>
    <name evidence="4" type="ORF">EVOR1521_LOCUS23795</name>
</gene>
<dbReference type="InterPro" id="IPR027417">
    <property type="entry name" value="P-loop_NTPase"/>
</dbReference>
<evidence type="ECO:0000256" key="1">
    <source>
        <dbReference type="ARBA" id="ARBA00022741"/>
    </source>
</evidence>
<feature type="domain" description="Zeta toxin" evidence="3">
    <location>
        <begin position="77"/>
        <end position="241"/>
    </location>
</feature>
<dbReference type="Gene3D" id="3.40.50.300">
    <property type="entry name" value="P-loop containing nucleotide triphosphate hydrolases"/>
    <property type="match status" value="1"/>
</dbReference>
<proteinExistence type="predicted"/>
<keyword evidence="5" id="KW-1185">Reference proteome</keyword>
<dbReference type="SUPFAM" id="SSF52540">
    <property type="entry name" value="P-loop containing nucleoside triphosphate hydrolases"/>
    <property type="match status" value="1"/>
</dbReference>
<organism evidence="4 5">
    <name type="scientific">Effrenium voratum</name>
    <dbReference type="NCBI Taxonomy" id="2562239"/>
    <lineage>
        <taxon>Eukaryota</taxon>
        <taxon>Sar</taxon>
        <taxon>Alveolata</taxon>
        <taxon>Dinophyceae</taxon>
        <taxon>Suessiales</taxon>
        <taxon>Symbiodiniaceae</taxon>
        <taxon>Effrenium</taxon>
    </lineage>
</organism>
<evidence type="ECO:0000259" key="3">
    <source>
        <dbReference type="Pfam" id="PF06414"/>
    </source>
</evidence>
<keyword evidence="1" id="KW-0547">Nucleotide-binding</keyword>
<dbReference type="EMBL" id="CAUJNA010003372">
    <property type="protein sequence ID" value="CAJ1400464.1"/>
    <property type="molecule type" value="Genomic_DNA"/>
</dbReference>
<comment type="caution">
    <text evidence="4">The sequence shown here is derived from an EMBL/GenBank/DDBJ whole genome shotgun (WGS) entry which is preliminary data.</text>
</comment>
<dbReference type="AlphaFoldDB" id="A0AA36J8I5"/>
<dbReference type="Proteomes" id="UP001178507">
    <property type="component" value="Unassembled WGS sequence"/>
</dbReference>
<reference evidence="4" key="1">
    <citation type="submission" date="2023-08" db="EMBL/GenBank/DDBJ databases">
        <authorList>
            <person name="Chen Y."/>
            <person name="Shah S."/>
            <person name="Dougan E. K."/>
            <person name="Thang M."/>
            <person name="Chan C."/>
        </authorList>
    </citation>
    <scope>NUCLEOTIDE SEQUENCE</scope>
</reference>